<dbReference type="SUPFAM" id="SSF56399">
    <property type="entry name" value="ADP-ribosylation"/>
    <property type="match status" value="1"/>
</dbReference>
<proteinExistence type="predicted"/>
<dbReference type="EMBL" id="LSMT01000335">
    <property type="protein sequence ID" value="PFX19981.1"/>
    <property type="molecule type" value="Genomic_DNA"/>
</dbReference>
<dbReference type="OrthoDB" id="2326767at2759"/>
<name>A0A2B4RQU6_STYPI</name>
<organism evidence="1 2">
    <name type="scientific">Stylophora pistillata</name>
    <name type="common">Smooth cauliflower coral</name>
    <dbReference type="NCBI Taxonomy" id="50429"/>
    <lineage>
        <taxon>Eukaryota</taxon>
        <taxon>Metazoa</taxon>
        <taxon>Cnidaria</taxon>
        <taxon>Anthozoa</taxon>
        <taxon>Hexacorallia</taxon>
        <taxon>Scleractinia</taxon>
        <taxon>Astrocoeniina</taxon>
        <taxon>Pocilloporidae</taxon>
        <taxon>Stylophora</taxon>
    </lineage>
</organism>
<evidence type="ECO:0000313" key="2">
    <source>
        <dbReference type="Proteomes" id="UP000225706"/>
    </source>
</evidence>
<protein>
    <submittedName>
        <fullName evidence="1">Uncharacterized protein</fullName>
    </submittedName>
</protein>
<comment type="caution">
    <text evidence="1">The sequence shown here is derived from an EMBL/GenBank/DDBJ whole genome shotgun (WGS) entry which is preliminary data.</text>
</comment>
<accession>A0A2B4RQU6</accession>
<dbReference type="Pfam" id="PF13151">
    <property type="entry name" value="DUF3990"/>
    <property type="match status" value="1"/>
</dbReference>
<keyword evidence="2" id="KW-1185">Reference proteome</keyword>
<gene>
    <name evidence="1" type="ORF">AWC38_SpisGene15569</name>
</gene>
<dbReference type="Proteomes" id="UP000225706">
    <property type="component" value="Unassembled WGS sequence"/>
</dbReference>
<evidence type="ECO:0000313" key="1">
    <source>
        <dbReference type="EMBL" id="PFX19981.1"/>
    </source>
</evidence>
<dbReference type="InterPro" id="IPR025051">
    <property type="entry name" value="DUF3990"/>
</dbReference>
<reference evidence="2" key="1">
    <citation type="journal article" date="2017" name="bioRxiv">
        <title>Comparative analysis of the genomes of Stylophora pistillata and Acropora digitifera provides evidence for extensive differences between species of corals.</title>
        <authorList>
            <person name="Voolstra C.R."/>
            <person name="Li Y."/>
            <person name="Liew Y.J."/>
            <person name="Baumgarten S."/>
            <person name="Zoccola D."/>
            <person name="Flot J.-F."/>
            <person name="Tambutte S."/>
            <person name="Allemand D."/>
            <person name="Aranda M."/>
        </authorList>
    </citation>
    <scope>NUCLEOTIDE SEQUENCE [LARGE SCALE GENOMIC DNA]</scope>
</reference>
<dbReference type="AlphaFoldDB" id="A0A2B4RQU6"/>
<sequence length="700" mass="80629">MDISRSIFDAVGFQFEKLAATYTRDSFATVKEAIASTEEGGEGEEIEETHDNLSHDEIKESIPLILLQVECLSLVLKLWLRRINLLQHSDKEQLNRLQDLEHVILTTQESVIKPYKNFLVSNQDKDLTDLLLEPMFHIYPEILEEKLTKLSIEKAKVNFEILEEDNAPNLNTKSSLRYLYSNNDNSMVKACVMDISRSIFDAVGFQFEKLAATYTRDSFATVKEAIASTEEGGEGEEIEETHDNLSHDEIKESIPLILLQVECLSLVLKLWLRRINLLQHSDKEQLNRLQDLEHVILTTQESVIKPYKNFLVSNQDKDLTDLLLEPMFHIYPEILEEKLTKLSIEKAKVNFEILGEDNVRMKRETVRVCSYLGLKLDFLDRLEDYSAKFRYHRTLFEWVVISLRKNYATLTLRDKNSLSKELLDRIGFDPLSSAADISLARPCTDTVQKHLVDPGEWAEIYIEDEFKYNILLSKNKGRFPFQSDKTNEWFELPISECKLYDGDPLCNVFAANLLTKENETLIMTTYMLRKFPEGKHTFLFHGTDHESALDILNGCGIHLSAGKEKRDFSSGKGFYLTDKIEDALKWAKSKTVRPAILVFRLNAHGGVSSNNKTRKLTLNAQEDLDKWRDIVSLFRSVKQTAKTRQIISEYDFIEGPVATVGSQTNGHLVFEPKPLSYQMCLISEDFAEQFRESLHSILFY</sequence>
<dbReference type="Gene3D" id="3.90.175.10">
    <property type="entry name" value="Diphtheria Toxin, domain 1"/>
    <property type="match status" value="1"/>
</dbReference>